<feature type="DNA-binding region" description="OmpR/PhoB-type" evidence="3">
    <location>
        <begin position="134"/>
        <end position="233"/>
    </location>
</feature>
<organism evidence="6 7">
    <name type="scientific">Paralysiella testudinis</name>
    <dbReference type="NCBI Taxonomy" id="2809020"/>
    <lineage>
        <taxon>Bacteria</taxon>
        <taxon>Pseudomonadati</taxon>
        <taxon>Pseudomonadota</taxon>
        <taxon>Betaproteobacteria</taxon>
        <taxon>Neisseriales</taxon>
        <taxon>Neisseriaceae</taxon>
        <taxon>Paralysiella</taxon>
    </lineage>
</organism>
<dbReference type="PROSITE" id="PS51755">
    <property type="entry name" value="OMPR_PHOB"/>
    <property type="match status" value="1"/>
</dbReference>
<reference evidence="6" key="1">
    <citation type="submission" date="2021-02" db="EMBL/GenBank/DDBJ databases">
        <title>Neisseriaceae sp. 26B isolated from the cloaca of a Common Toad-headed Turtle (Mesoclemmys nasuta).</title>
        <authorList>
            <person name="Spergser J."/>
            <person name="Busse H.-J."/>
        </authorList>
    </citation>
    <scope>NUCLEOTIDE SEQUENCE</scope>
    <source>
        <strain evidence="6">26B</strain>
    </source>
</reference>
<evidence type="ECO:0000256" key="1">
    <source>
        <dbReference type="ARBA" id="ARBA00023125"/>
    </source>
</evidence>
<dbReference type="SUPFAM" id="SSF46894">
    <property type="entry name" value="C-terminal effector domain of the bipartite response regulators"/>
    <property type="match status" value="1"/>
</dbReference>
<protein>
    <submittedName>
        <fullName evidence="6">Response regulator</fullName>
    </submittedName>
</protein>
<dbReference type="Gene3D" id="6.10.250.690">
    <property type="match status" value="1"/>
</dbReference>
<dbReference type="InterPro" id="IPR016032">
    <property type="entry name" value="Sig_transdc_resp-reg_C-effctor"/>
</dbReference>
<dbReference type="SMART" id="SM00448">
    <property type="entry name" value="REC"/>
    <property type="match status" value="1"/>
</dbReference>
<dbReference type="CDD" id="cd00383">
    <property type="entry name" value="trans_reg_C"/>
    <property type="match status" value="1"/>
</dbReference>
<dbReference type="GO" id="GO:0006355">
    <property type="term" value="P:regulation of DNA-templated transcription"/>
    <property type="evidence" value="ECO:0007669"/>
    <property type="project" value="InterPro"/>
</dbReference>
<dbReference type="AlphaFoldDB" id="A0A892ZLI3"/>
<keyword evidence="2" id="KW-0597">Phosphoprotein</keyword>
<feature type="modified residue" description="4-aspartylphosphate" evidence="2">
    <location>
        <position position="56"/>
    </location>
</feature>
<evidence type="ECO:0000259" key="5">
    <source>
        <dbReference type="PROSITE" id="PS51755"/>
    </source>
</evidence>
<feature type="domain" description="Response regulatory" evidence="4">
    <location>
        <begin position="8"/>
        <end position="120"/>
    </location>
</feature>
<dbReference type="InterPro" id="IPR011006">
    <property type="entry name" value="CheY-like_superfamily"/>
</dbReference>
<dbReference type="GO" id="GO:0000976">
    <property type="term" value="F:transcription cis-regulatory region binding"/>
    <property type="evidence" value="ECO:0007669"/>
    <property type="project" value="TreeGrafter"/>
</dbReference>
<evidence type="ECO:0000313" key="6">
    <source>
        <dbReference type="EMBL" id="QRQ82647.1"/>
    </source>
</evidence>
<dbReference type="KEGG" id="ptes:JQU52_04455"/>
<dbReference type="Pfam" id="PF00072">
    <property type="entry name" value="Response_reg"/>
    <property type="match status" value="1"/>
</dbReference>
<keyword evidence="7" id="KW-1185">Reference proteome</keyword>
<keyword evidence="1 3" id="KW-0238">DNA-binding</keyword>
<dbReference type="GO" id="GO:0032993">
    <property type="term" value="C:protein-DNA complex"/>
    <property type="evidence" value="ECO:0007669"/>
    <property type="project" value="TreeGrafter"/>
</dbReference>
<dbReference type="InterPro" id="IPR001867">
    <property type="entry name" value="OmpR/PhoB-type_DNA-bd"/>
</dbReference>
<dbReference type="InterPro" id="IPR039420">
    <property type="entry name" value="WalR-like"/>
</dbReference>
<evidence type="ECO:0000259" key="4">
    <source>
        <dbReference type="PROSITE" id="PS50110"/>
    </source>
</evidence>
<dbReference type="SUPFAM" id="SSF52172">
    <property type="entry name" value="CheY-like"/>
    <property type="match status" value="1"/>
</dbReference>
<gene>
    <name evidence="6" type="ORF">JQU52_04455</name>
</gene>
<dbReference type="RefSeq" id="WP_230339934.1">
    <property type="nucleotide sequence ID" value="NZ_CP069798.1"/>
</dbReference>
<dbReference type="InterPro" id="IPR036388">
    <property type="entry name" value="WH-like_DNA-bd_sf"/>
</dbReference>
<dbReference type="Gene3D" id="1.10.10.10">
    <property type="entry name" value="Winged helix-like DNA-binding domain superfamily/Winged helix DNA-binding domain"/>
    <property type="match status" value="1"/>
</dbReference>
<dbReference type="PANTHER" id="PTHR48111:SF6">
    <property type="entry name" value="TRANSCRIPTIONAL REGULATORY PROTEIN CREB"/>
    <property type="match status" value="1"/>
</dbReference>
<dbReference type="PROSITE" id="PS50110">
    <property type="entry name" value="RESPONSE_REGULATORY"/>
    <property type="match status" value="1"/>
</dbReference>
<dbReference type="PANTHER" id="PTHR48111">
    <property type="entry name" value="REGULATOR OF RPOS"/>
    <property type="match status" value="1"/>
</dbReference>
<dbReference type="Gene3D" id="3.40.50.2300">
    <property type="match status" value="1"/>
</dbReference>
<proteinExistence type="predicted"/>
<dbReference type="GO" id="GO:0005829">
    <property type="term" value="C:cytosol"/>
    <property type="evidence" value="ECO:0007669"/>
    <property type="project" value="TreeGrafter"/>
</dbReference>
<dbReference type="Pfam" id="PF00486">
    <property type="entry name" value="Trans_reg_C"/>
    <property type="match status" value="1"/>
</dbReference>
<dbReference type="EMBL" id="CP069798">
    <property type="protein sequence ID" value="QRQ82647.1"/>
    <property type="molecule type" value="Genomic_DNA"/>
</dbReference>
<feature type="domain" description="OmpR/PhoB-type" evidence="5">
    <location>
        <begin position="134"/>
        <end position="233"/>
    </location>
</feature>
<dbReference type="GO" id="GO:0000156">
    <property type="term" value="F:phosphorelay response regulator activity"/>
    <property type="evidence" value="ECO:0007669"/>
    <property type="project" value="TreeGrafter"/>
</dbReference>
<evidence type="ECO:0000256" key="2">
    <source>
        <dbReference type="PROSITE-ProRule" id="PRU00169"/>
    </source>
</evidence>
<sequence>MNDHADAHIVLIEDETDIAQMVAFALSRAGMRSSHAANGQAGLALLQHGADAVILDVGLPDMDGFEVLKAIRKHRDLPVLMLTAQNEEIDRILGLELGADDYIGKPFSPRELVARVKTVLKRTRRLPESPPDSTPAADNNGFIFDAERLQICYCGQPLPLTLAESRLLQHLMAQPHRVFSRRQLMAAAFSDHHPSDERSIDTHIKSLRLKIKQIAPNAEPIVTHRALGYSFEP</sequence>
<evidence type="ECO:0000256" key="3">
    <source>
        <dbReference type="PROSITE-ProRule" id="PRU01091"/>
    </source>
</evidence>
<evidence type="ECO:0000313" key="7">
    <source>
        <dbReference type="Proteomes" id="UP000653156"/>
    </source>
</evidence>
<dbReference type="SMART" id="SM00862">
    <property type="entry name" value="Trans_reg_C"/>
    <property type="match status" value="1"/>
</dbReference>
<dbReference type="InterPro" id="IPR001789">
    <property type="entry name" value="Sig_transdc_resp-reg_receiver"/>
</dbReference>
<accession>A0A892ZLI3</accession>
<name>A0A892ZLI3_9NEIS</name>
<dbReference type="Proteomes" id="UP000653156">
    <property type="component" value="Chromosome"/>
</dbReference>